<feature type="compositionally biased region" description="Polar residues" evidence="10">
    <location>
        <begin position="688"/>
        <end position="699"/>
    </location>
</feature>
<dbReference type="Proteomes" id="UP000521872">
    <property type="component" value="Unassembled WGS sequence"/>
</dbReference>
<organism evidence="12 13">
    <name type="scientific">Agrocybe pediades</name>
    <dbReference type="NCBI Taxonomy" id="84607"/>
    <lineage>
        <taxon>Eukaryota</taxon>
        <taxon>Fungi</taxon>
        <taxon>Dikarya</taxon>
        <taxon>Basidiomycota</taxon>
        <taxon>Agaricomycotina</taxon>
        <taxon>Agaricomycetes</taxon>
        <taxon>Agaricomycetidae</taxon>
        <taxon>Agaricales</taxon>
        <taxon>Agaricineae</taxon>
        <taxon>Strophariaceae</taxon>
        <taxon>Agrocybe</taxon>
    </lineage>
</organism>
<keyword evidence="3" id="KW-0963">Cytoplasm</keyword>
<feature type="region of interest" description="Disordered" evidence="10">
    <location>
        <begin position="616"/>
        <end position="656"/>
    </location>
</feature>
<feature type="compositionally biased region" description="Basic and acidic residues" evidence="10">
    <location>
        <begin position="621"/>
        <end position="634"/>
    </location>
</feature>
<evidence type="ECO:0000256" key="9">
    <source>
        <dbReference type="ARBA" id="ARBA00023242"/>
    </source>
</evidence>
<comment type="subcellular location">
    <subcellularLocation>
        <location evidence="2">Cytoplasm</location>
    </subcellularLocation>
    <subcellularLocation>
        <location evidence="1">Nucleus</location>
    </subcellularLocation>
</comment>
<evidence type="ECO:0000259" key="11">
    <source>
        <dbReference type="Pfam" id="PF10497"/>
    </source>
</evidence>
<dbReference type="GO" id="GO:0006355">
    <property type="term" value="P:regulation of DNA-templated transcription"/>
    <property type="evidence" value="ECO:0007669"/>
    <property type="project" value="InterPro"/>
</dbReference>
<evidence type="ECO:0000256" key="8">
    <source>
        <dbReference type="ARBA" id="ARBA00023163"/>
    </source>
</evidence>
<feature type="region of interest" description="Disordered" evidence="10">
    <location>
        <begin position="393"/>
        <end position="422"/>
    </location>
</feature>
<protein>
    <recommendedName>
        <fullName evidence="11">Zinc-finger domain-containing protein</fullName>
    </recommendedName>
</protein>
<gene>
    <name evidence="12" type="ORF">D9613_000295</name>
</gene>
<name>A0A8H4R0D6_9AGAR</name>
<feature type="domain" description="Zinc-finger" evidence="11">
    <location>
        <begin position="130"/>
        <end position="228"/>
    </location>
</feature>
<feature type="region of interest" description="Disordered" evidence="10">
    <location>
        <begin position="734"/>
        <end position="769"/>
    </location>
</feature>
<proteinExistence type="predicted"/>
<evidence type="ECO:0000256" key="5">
    <source>
        <dbReference type="ARBA" id="ARBA00022553"/>
    </source>
</evidence>
<sequence>MSNDPVSNTSLNRINKAYVQVPPSPLTYLPLNTPVHVVTSPRLKENTPLRSLQNATMSSHATSSVSAKRKASDREPSSLVFDGVNPSLSAKKSKLSASAVTNATPLKTKQTPQTTAPAPNACPEFPNGWTYCHQCNKKRDLTTTIRCTVVDKVKTAKDNSLRERQCVNKYCKPCLRNRYNEDFDVLKQRQGKNGATTAFKCPRCMGICNCPRCRKSQGLEAIGALPKQKTKPAKEPSNESKISKKSKVEIVLTSRPKEKEEVKKISRPLPKLKWDSVPVALTQEQVDERILIREFLLRFSELLDPPIAKMNLEELEFIGGKSRRNEDEDDANIWVSEACVKSILTGLLGLLAKDQPMDVAKTIKSTIRELRSVGGSLNKMWACLSTLRTELANPRASESSATTSQTSNNEPPLTFPDPLPPPLSTVANLRSLRSLQPTTDAVNVLHTTQMIPVILSLIHSSLSSATIREDIDQSMKDSKDFARDAKEATKLENERWEKDRVGMDNPTKNKNKTMENKAKRETHRTQILHIESCLKIVSKSFLPRFQALGTDDDGRTYYALSPGVAERDAAFEYLECASSEKPMKPKKKGRTVSEEDRSEMREWTWFVAVWGKRPPLTPAEQKAKEEEKAHRMSVDGDEDRSEDEDSDDSEDDDADVEKWWGFWDPEEISKLAEWISIKSGIDEEVQVSDKQSGSISSKTNGHHVPLSPRQEQLKRLVVELNDYATLLQWRVREDKSHLASRSPRVEDVKSGERSQKGSPAEAIPPSRFY</sequence>
<dbReference type="InterPro" id="IPR040221">
    <property type="entry name" value="CDCA7/CDA7L"/>
</dbReference>
<feature type="compositionally biased region" description="Basic and acidic residues" evidence="10">
    <location>
        <begin position="734"/>
        <end position="755"/>
    </location>
</feature>
<evidence type="ECO:0000313" key="13">
    <source>
        <dbReference type="Proteomes" id="UP000521872"/>
    </source>
</evidence>
<feature type="compositionally biased region" description="Low complexity" evidence="10">
    <location>
        <begin position="396"/>
        <end position="412"/>
    </location>
</feature>
<keyword evidence="7" id="KW-0805">Transcription regulation</keyword>
<evidence type="ECO:0000256" key="6">
    <source>
        <dbReference type="ARBA" id="ARBA00022843"/>
    </source>
</evidence>
<keyword evidence="13" id="KW-1185">Reference proteome</keyword>
<dbReference type="GO" id="GO:0005737">
    <property type="term" value="C:cytoplasm"/>
    <property type="evidence" value="ECO:0007669"/>
    <property type="project" value="UniProtKB-SubCell"/>
</dbReference>
<evidence type="ECO:0000256" key="7">
    <source>
        <dbReference type="ARBA" id="ARBA00023015"/>
    </source>
</evidence>
<evidence type="ECO:0000256" key="1">
    <source>
        <dbReference type="ARBA" id="ARBA00004123"/>
    </source>
</evidence>
<keyword evidence="9" id="KW-0539">Nucleus</keyword>
<dbReference type="GO" id="GO:0005634">
    <property type="term" value="C:nucleus"/>
    <property type="evidence" value="ECO:0007669"/>
    <property type="project" value="UniProtKB-SubCell"/>
</dbReference>
<dbReference type="PANTHER" id="PTHR31169">
    <property type="entry name" value="OS05G0300700 PROTEIN"/>
    <property type="match status" value="1"/>
</dbReference>
<evidence type="ECO:0000256" key="10">
    <source>
        <dbReference type="SAM" id="MobiDB-lite"/>
    </source>
</evidence>
<keyword evidence="5" id="KW-0597">Phosphoprotein</keyword>
<dbReference type="Pfam" id="PF10497">
    <property type="entry name" value="zf-4CXXC_R1"/>
    <property type="match status" value="1"/>
</dbReference>
<feature type="compositionally biased region" description="Polar residues" evidence="10">
    <location>
        <begin position="54"/>
        <end position="66"/>
    </location>
</feature>
<feature type="region of interest" description="Disordered" evidence="10">
    <location>
        <begin position="685"/>
        <end position="705"/>
    </location>
</feature>
<keyword evidence="4" id="KW-1017">Isopeptide bond</keyword>
<evidence type="ECO:0000256" key="4">
    <source>
        <dbReference type="ARBA" id="ARBA00022499"/>
    </source>
</evidence>
<evidence type="ECO:0000313" key="12">
    <source>
        <dbReference type="EMBL" id="KAF4620528.1"/>
    </source>
</evidence>
<feature type="compositionally biased region" description="Pro residues" evidence="10">
    <location>
        <begin position="413"/>
        <end position="422"/>
    </location>
</feature>
<evidence type="ECO:0000256" key="3">
    <source>
        <dbReference type="ARBA" id="ARBA00022490"/>
    </source>
</evidence>
<keyword evidence="8" id="KW-0804">Transcription</keyword>
<dbReference type="AlphaFoldDB" id="A0A8H4R0D6"/>
<dbReference type="InterPro" id="IPR018866">
    <property type="entry name" value="Znf-4CXXC_R1"/>
</dbReference>
<feature type="compositionally biased region" description="Acidic residues" evidence="10">
    <location>
        <begin position="635"/>
        <end position="655"/>
    </location>
</feature>
<comment type="caution">
    <text evidence="12">The sequence shown here is derived from an EMBL/GenBank/DDBJ whole genome shotgun (WGS) entry which is preliminary data.</text>
</comment>
<dbReference type="PANTHER" id="PTHR31169:SF8">
    <property type="entry name" value="ZINC-FINGER DOMAIN OF MONOAMINE-OXIDASE A REPRESSOR R1 PROTEIN"/>
    <property type="match status" value="1"/>
</dbReference>
<evidence type="ECO:0000256" key="2">
    <source>
        <dbReference type="ARBA" id="ARBA00004496"/>
    </source>
</evidence>
<feature type="region of interest" description="Disordered" evidence="10">
    <location>
        <begin position="501"/>
        <end position="522"/>
    </location>
</feature>
<dbReference type="EMBL" id="JAACJL010000015">
    <property type="protein sequence ID" value="KAF4620528.1"/>
    <property type="molecule type" value="Genomic_DNA"/>
</dbReference>
<accession>A0A8H4R0D6</accession>
<feature type="region of interest" description="Disordered" evidence="10">
    <location>
        <begin position="54"/>
        <end position="85"/>
    </location>
</feature>
<reference evidence="12 13" key="1">
    <citation type="submission" date="2019-12" db="EMBL/GenBank/DDBJ databases">
        <authorList>
            <person name="Floudas D."/>
            <person name="Bentzer J."/>
            <person name="Ahren D."/>
            <person name="Johansson T."/>
            <person name="Persson P."/>
            <person name="Tunlid A."/>
        </authorList>
    </citation>
    <scope>NUCLEOTIDE SEQUENCE [LARGE SCALE GENOMIC DNA]</scope>
    <source>
        <strain evidence="12 13">CBS 102.39</strain>
    </source>
</reference>
<keyword evidence="6" id="KW-0832">Ubl conjugation</keyword>